<dbReference type="Proteomes" id="UP001500831">
    <property type="component" value="Unassembled WGS sequence"/>
</dbReference>
<sequence>MLVREVMSSPVITVHPADTVRRAVRVLHAHDITAVPVLDGAGHLVGIVSEMDLLRGEFAPDPRASLRPVAGHDAPPPRRVEEVMTRQVVTVTEATDAATLIDLLVSRRIKSLPVVAGDRVVGMVSRRDLIAVLARPDEELRADVIAALREQYPSGPRWDVVVRDGVAEVRADADESGASGEHTRIAELIARTVPGVVRVGHPG</sequence>
<accession>A0ABN3W5U1</accession>
<evidence type="ECO:0000256" key="1">
    <source>
        <dbReference type="ARBA" id="ARBA00023122"/>
    </source>
</evidence>
<dbReference type="InterPro" id="IPR046342">
    <property type="entry name" value="CBS_dom_sf"/>
</dbReference>
<evidence type="ECO:0000313" key="4">
    <source>
        <dbReference type="EMBL" id="GAA2899269.1"/>
    </source>
</evidence>
<dbReference type="InterPro" id="IPR051257">
    <property type="entry name" value="Diverse_CBS-Domain"/>
</dbReference>
<dbReference type="PANTHER" id="PTHR43080:SF26">
    <property type="entry name" value="REGULATORY PROTEIN"/>
    <property type="match status" value="1"/>
</dbReference>
<proteinExistence type="predicted"/>
<comment type="caution">
    <text evidence="4">The sequence shown here is derived from an EMBL/GenBank/DDBJ whole genome shotgun (WGS) entry which is preliminary data.</text>
</comment>
<feature type="domain" description="CBS" evidence="3">
    <location>
        <begin position="84"/>
        <end position="139"/>
    </location>
</feature>
<dbReference type="InterPro" id="IPR000644">
    <property type="entry name" value="CBS_dom"/>
</dbReference>
<dbReference type="PANTHER" id="PTHR43080">
    <property type="entry name" value="CBS DOMAIN-CONTAINING PROTEIN CBSX3, MITOCHONDRIAL"/>
    <property type="match status" value="1"/>
</dbReference>
<feature type="domain" description="CBS" evidence="3">
    <location>
        <begin position="7"/>
        <end position="65"/>
    </location>
</feature>
<dbReference type="SUPFAM" id="SSF54631">
    <property type="entry name" value="CBS-domain pair"/>
    <property type="match status" value="1"/>
</dbReference>
<organism evidence="4 5">
    <name type="scientific">Streptosporangium fragile</name>
    <dbReference type="NCBI Taxonomy" id="46186"/>
    <lineage>
        <taxon>Bacteria</taxon>
        <taxon>Bacillati</taxon>
        <taxon>Actinomycetota</taxon>
        <taxon>Actinomycetes</taxon>
        <taxon>Streptosporangiales</taxon>
        <taxon>Streptosporangiaceae</taxon>
        <taxon>Streptosporangium</taxon>
    </lineage>
</organism>
<dbReference type="CDD" id="cd04586">
    <property type="entry name" value="CBS_pair_BON_assoc"/>
    <property type="match status" value="1"/>
</dbReference>
<dbReference type="PROSITE" id="PS51371">
    <property type="entry name" value="CBS"/>
    <property type="match status" value="2"/>
</dbReference>
<name>A0ABN3W5U1_9ACTN</name>
<reference evidence="4 5" key="1">
    <citation type="journal article" date="2019" name="Int. J. Syst. Evol. Microbiol.">
        <title>The Global Catalogue of Microorganisms (GCM) 10K type strain sequencing project: providing services to taxonomists for standard genome sequencing and annotation.</title>
        <authorList>
            <consortium name="The Broad Institute Genomics Platform"/>
            <consortium name="The Broad Institute Genome Sequencing Center for Infectious Disease"/>
            <person name="Wu L."/>
            <person name="Ma J."/>
        </authorList>
    </citation>
    <scope>NUCLEOTIDE SEQUENCE [LARGE SCALE GENOMIC DNA]</scope>
    <source>
        <strain evidence="4 5">JCM 6242</strain>
    </source>
</reference>
<dbReference type="EMBL" id="BAAAVI010000064">
    <property type="protein sequence ID" value="GAA2899269.1"/>
    <property type="molecule type" value="Genomic_DNA"/>
</dbReference>
<dbReference type="Gene3D" id="3.10.580.10">
    <property type="entry name" value="CBS-domain"/>
    <property type="match status" value="1"/>
</dbReference>
<protein>
    <submittedName>
        <fullName evidence="4">CBS domain-containing protein</fullName>
    </submittedName>
</protein>
<evidence type="ECO:0000313" key="5">
    <source>
        <dbReference type="Proteomes" id="UP001500831"/>
    </source>
</evidence>
<evidence type="ECO:0000259" key="3">
    <source>
        <dbReference type="PROSITE" id="PS51371"/>
    </source>
</evidence>
<keyword evidence="5" id="KW-1185">Reference proteome</keyword>
<dbReference type="RefSeq" id="WP_344979488.1">
    <property type="nucleotide sequence ID" value="NZ_BAAAVI010000064.1"/>
</dbReference>
<gene>
    <name evidence="4" type="ORF">GCM10010517_64800</name>
</gene>
<evidence type="ECO:0000256" key="2">
    <source>
        <dbReference type="PROSITE-ProRule" id="PRU00703"/>
    </source>
</evidence>
<keyword evidence="1 2" id="KW-0129">CBS domain</keyword>
<dbReference type="SMART" id="SM00116">
    <property type="entry name" value="CBS"/>
    <property type="match status" value="2"/>
</dbReference>
<dbReference type="Pfam" id="PF00571">
    <property type="entry name" value="CBS"/>
    <property type="match status" value="2"/>
</dbReference>